<gene>
    <name evidence="8" type="ORF">HYFRA_00002446</name>
</gene>
<dbReference type="GO" id="GO:0043161">
    <property type="term" value="P:proteasome-mediated ubiquitin-dependent protein catabolic process"/>
    <property type="evidence" value="ECO:0007669"/>
    <property type="project" value="TreeGrafter"/>
</dbReference>
<dbReference type="InterPro" id="IPR013083">
    <property type="entry name" value="Znf_RING/FYVE/PHD"/>
</dbReference>
<evidence type="ECO:0000256" key="6">
    <source>
        <dbReference type="PROSITE-ProRule" id="PRU00339"/>
    </source>
</evidence>
<dbReference type="OrthoDB" id="629492at2759"/>
<evidence type="ECO:0000256" key="3">
    <source>
        <dbReference type="ARBA" id="ARBA00022737"/>
    </source>
</evidence>
<dbReference type="EMBL" id="CAJVRL010000103">
    <property type="protein sequence ID" value="CAG8960909.1"/>
    <property type="molecule type" value="Genomic_DNA"/>
</dbReference>
<dbReference type="PROSITE" id="PS50005">
    <property type="entry name" value="TPR"/>
    <property type="match status" value="1"/>
</dbReference>
<keyword evidence="4" id="KW-0833">Ubl conjugation pathway</keyword>
<feature type="domain" description="U-box" evidence="7">
    <location>
        <begin position="216"/>
        <end position="289"/>
    </location>
</feature>
<evidence type="ECO:0000256" key="1">
    <source>
        <dbReference type="ARBA" id="ARBA00000900"/>
    </source>
</evidence>
<keyword evidence="9" id="KW-1185">Reference proteome</keyword>
<comment type="catalytic activity">
    <reaction evidence="1">
        <text>S-ubiquitinyl-[E2 ubiquitin-conjugating enzyme]-L-cysteine + [acceptor protein]-L-lysine = [E2 ubiquitin-conjugating enzyme]-L-cysteine + N(6)-ubiquitinyl-[acceptor protein]-L-lysine.</text>
        <dbReference type="EC" id="2.3.2.27"/>
    </reaction>
</comment>
<sequence>MAKDDGPQSRDPTKALEYKEKGNRCFQNGDFKGAHSFYTQAISYDPTNPAFFTNRATACIKLQDWQTVIDDSVQAIDLQPENMKAYYNLAQAQIALDHPGEALSSAKKAHELCVKEIHSGGKGGSSITMITELVLRCKKEDWEKREKARERGREGLNKELIELLRKECEKEEKELVAEGRGDEVTDLTREYEIKIEELKSTFEMAKIGSQMERKKQVPDWVVDDITFSVMFDPVVTKTGQSYDRSSIMEHLKRSPTDPLTREPLRVQDLRPNLALKAACEEYLENNGWAVDW</sequence>
<dbReference type="SUPFAM" id="SSF57850">
    <property type="entry name" value="RING/U-box"/>
    <property type="match status" value="1"/>
</dbReference>
<organism evidence="8 9">
    <name type="scientific">Hymenoscyphus fraxineus</name>
    <dbReference type="NCBI Taxonomy" id="746836"/>
    <lineage>
        <taxon>Eukaryota</taxon>
        <taxon>Fungi</taxon>
        <taxon>Dikarya</taxon>
        <taxon>Ascomycota</taxon>
        <taxon>Pezizomycotina</taxon>
        <taxon>Leotiomycetes</taxon>
        <taxon>Helotiales</taxon>
        <taxon>Helotiaceae</taxon>
        <taxon>Hymenoscyphus</taxon>
    </lineage>
</organism>
<dbReference type="Proteomes" id="UP000696280">
    <property type="component" value="Unassembled WGS sequence"/>
</dbReference>
<dbReference type="SMART" id="SM00028">
    <property type="entry name" value="TPR"/>
    <property type="match status" value="3"/>
</dbReference>
<accession>A0A9N9L890</accession>
<dbReference type="AlphaFoldDB" id="A0A9N9L890"/>
<dbReference type="SMART" id="SM00504">
    <property type="entry name" value="Ubox"/>
    <property type="match status" value="1"/>
</dbReference>
<dbReference type="PANTHER" id="PTHR46803:SF2">
    <property type="entry name" value="E3 UBIQUITIN-PROTEIN LIGASE CHIP"/>
    <property type="match status" value="1"/>
</dbReference>
<keyword evidence="6" id="KW-0802">TPR repeat</keyword>
<dbReference type="Gene3D" id="3.30.40.10">
    <property type="entry name" value="Zinc/RING finger domain, C3HC4 (zinc finger)"/>
    <property type="match status" value="1"/>
</dbReference>
<reference evidence="8" key="1">
    <citation type="submission" date="2021-07" db="EMBL/GenBank/DDBJ databases">
        <authorList>
            <person name="Durling M."/>
        </authorList>
    </citation>
    <scope>NUCLEOTIDE SEQUENCE</scope>
</reference>
<keyword evidence="5" id="KW-0697">Rotamase</keyword>
<dbReference type="GO" id="GO:0006515">
    <property type="term" value="P:protein quality control for misfolded or incompletely synthesized proteins"/>
    <property type="evidence" value="ECO:0007669"/>
    <property type="project" value="TreeGrafter"/>
</dbReference>
<dbReference type="GO" id="GO:0071218">
    <property type="term" value="P:cellular response to misfolded protein"/>
    <property type="evidence" value="ECO:0007669"/>
    <property type="project" value="TreeGrafter"/>
</dbReference>
<evidence type="ECO:0000313" key="9">
    <source>
        <dbReference type="Proteomes" id="UP000696280"/>
    </source>
</evidence>
<dbReference type="GO" id="GO:0051087">
    <property type="term" value="F:protein-folding chaperone binding"/>
    <property type="evidence" value="ECO:0007669"/>
    <property type="project" value="TreeGrafter"/>
</dbReference>
<dbReference type="Gene3D" id="1.25.40.10">
    <property type="entry name" value="Tetratricopeptide repeat domain"/>
    <property type="match status" value="1"/>
</dbReference>
<dbReference type="GO" id="GO:0003755">
    <property type="term" value="F:peptidyl-prolyl cis-trans isomerase activity"/>
    <property type="evidence" value="ECO:0007669"/>
    <property type="project" value="UniProtKB-KW"/>
</dbReference>
<evidence type="ECO:0000256" key="5">
    <source>
        <dbReference type="ARBA" id="ARBA00023110"/>
    </source>
</evidence>
<dbReference type="Pfam" id="PF04564">
    <property type="entry name" value="U-box"/>
    <property type="match status" value="1"/>
</dbReference>
<comment type="caution">
    <text evidence="8">The sequence shown here is derived from an EMBL/GenBank/DDBJ whole genome shotgun (WGS) entry which is preliminary data.</text>
</comment>
<dbReference type="InterPro" id="IPR019734">
    <property type="entry name" value="TPR_rpt"/>
</dbReference>
<name>A0A9N9L890_9HELO</name>
<dbReference type="GO" id="GO:0005737">
    <property type="term" value="C:cytoplasm"/>
    <property type="evidence" value="ECO:0007669"/>
    <property type="project" value="TreeGrafter"/>
</dbReference>
<evidence type="ECO:0000256" key="2">
    <source>
        <dbReference type="ARBA" id="ARBA00022679"/>
    </source>
</evidence>
<protein>
    <recommendedName>
        <fullName evidence="7">U-box domain-containing protein</fullName>
    </recommendedName>
</protein>
<dbReference type="PROSITE" id="PS51698">
    <property type="entry name" value="U_BOX"/>
    <property type="match status" value="1"/>
</dbReference>
<evidence type="ECO:0000259" key="7">
    <source>
        <dbReference type="PROSITE" id="PS51698"/>
    </source>
</evidence>
<keyword evidence="5" id="KW-0413">Isomerase</keyword>
<dbReference type="SUPFAM" id="SSF48452">
    <property type="entry name" value="TPR-like"/>
    <property type="match status" value="1"/>
</dbReference>
<dbReference type="InterPro" id="IPR003613">
    <property type="entry name" value="Ubox_domain"/>
</dbReference>
<dbReference type="PANTHER" id="PTHR46803">
    <property type="entry name" value="E3 UBIQUITIN-PROTEIN LIGASE CHIP"/>
    <property type="match status" value="1"/>
</dbReference>
<proteinExistence type="predicted"/>
<keyword evidence="3" id="KW-0677">Repeat</keyword>
<evidence type="ECO:0000313" key="8">
    <source>
        <dbReference type="EMBL" id="CAG8960909.1"/>
    </source>
</evidence>
<dbReference type="InterPro" id="IPR011990">
    <property type="entry name" value="TPR-like_helical_dom_sf"/>
</dbReference>
<evidence type="ECO:0000256" key="4">
    <source>
        <dbReference type="ARBA" id="ARBA00022786"/>
    </source>
</evidence>
<keyword evidence="2" id="KW-0808">Transferase</keyword>
<dbReference type="GO" id="GO:0061630">
    <property type="term" value="F:ubiquitin protein ligase activity"/>
    <property type="evidence" value="ECO:0007669"/>
    <property type="project" value="UniProtKB-EC"/>
</dbReference>
<dbReference type="GO" id="GO:0000209">
    <property type="term" value="P:protein polyubiquitination"/>
    <property type="evidence" value="ECO:0007669"/>
    <property type="project" value="TreeGrafter"/>
</dbReference>
<dbReference type="GO" id="GO:0045862">
    <property type="term" value="P:positive regulation of proteolysis"/>
    <property type="evidence" value="ECO:0007669"/>
    <property type="project" value="TreeGrafter"/>
</dbReference>
<feature type="repeat" description="TPR" evidence="6">
    <location>
        <begin position="15"/>
        <end position="48"/>
    </location>
</feature>